<keyword evidence="2" id="KW-1185">Reference proteome</keyword>
<dbReference type="AlphaFoldDB" id="A0A7I4Y2K8"/>
<organism evidence="2 3">
    <name type="scientific">Haemonchus contortus</name>
    <name type="common">Barber pole worm</name>
    <dbReference type="NCBI Taxonomy" id="6289"/>
    <lineage>
        <taxon>Eukaryota</taxon>
        <taxon>Metazoa</taxon>
        <taxon>Ecdysozoa</taxon>
        <taxon>Nematoda</taxon>
        <taxon>Chromadorea</taxon>
        <taxon>Rhabditida</taxon>
        <taxon>Rhabditina</taxon>
        <taxon>Rhabditomorpha</taxon>
        <taxon>Strongyloidea</taxon>
        <taxon>Trichostrongylidae</taxon>
        <taxon>Haemonchus</taxon>
    </lineage>
</organism>
<accession>A0A7I4Y2K8</accession>
<dbReference type="Proteomes" id="UP000025227">
    <property type="component" value="Unplaced"/>
</dbReference>
<feature type="compositionally biased region" description="Basic and acidic residues" evidence="1">
    <location>
        <begin position="1"/>
        <end position="38"/>
    </location>
</feature>
<name>A0A7I4Y2K8_HAECO</name>
<reference evidence="3" key="1">
    <citation type="submission" date="2020-12" db="UniProtKB">
        <authorList>
            <consortium name="WormBaseParasite"/>
        </authorList>
    </citation>
    <scope>IDENTIFICATION</scope>
    <source>
        <strain evidence="3">MHco3</strain>
    </source>
</reference>
<sequence length="106" mass="11965">METEIRIDRYQDRRAGTDGTHRRAHTDRYGQTEGHGRTDSQGGGQARTKGQTRTDADRHAPGRRMQGRGQTHTYRRDKNKKSGLVDVDLSNSTTCPWTTIANPDVK</sequence>
<protein>
    <submittedName>
        <fullName evidence="3">Uncharacterized protein</fullName>
    </submittedName>
</protein>
<evidence type="ECO:0000313" key="3">
    <source>
        <dbReference type="WBParaSite" id="HCON_00040630-00001"/>
    </source>
</evidence>
<evidence type="ECO:0000256" key="1">
    <source>
        <dbReference type="SAM" id="MobiDB-lite"/>
    </source>
</evidence>
<proteinExistence type="predicted"/>
<evidence type="ECO:0000313" key="2">
    <source>
        <dbReference type="Proteomes" id="UP000025227"/>
    </source>
</evidence>
<feature type="region of interest" description="Disordered" evidence="1">
    <location>
        <begin position="1"/>
        <end position="93"/>
    </location>
</feature>
<dbReference type="WBParaSite" id="HCON_00040630-00001">
    <property type="protein sequence ID" value="HCON_00040630-00001"/>
    <property type="gene ID" value="HCON_00040630"/>
</dbReference>